<dbReference type="OrthoDB" id="1914663at2759"/>
<gene>
    <name evidence="1" type="ORF">EPI10_028413</name>
</gene>
<sequence>MNCVADSVREKLFAKYNKGEFWLKEIVFLRNIVSIEGVHVNPNKIEAIVEWISPRSVIEVAEGFATIVAPLTKFLQKKEEFA</sequence>
<dbReference type="InterPro" id="IPR043502">
    <property type="entry name" value="DNA/RNA_pol_sf"/>
</dbReference>
<reference evidence="2" key="1">
    <citation type="journal article" date="2019" name="Plant Biotechnol. J.">
        <title>Genome sequencing of the Australian wild diploid species Gossypium australe highlights disease resistance and delayed gland morphogenesis.</title>
        <authorList>
            <person name="Cai Y."/>
            <person name="Cai X."/>
            <person name="Wang Q."/>
            <person name="Wang P."/>
            <person name="Zhang Y."/>
            <person name="Cai C."/>
            <person name="Xu Y."/>
            <person name="Wang K."/>
            <person name="Zhou Z."/>
            <person name="Wang C."/>
            <person name="Geng S."/>
            <person name="Li B."/>
            <person name="Dong Q."/>
            <person name="Hou Y."/>
            <person name="Wang H."/>
            <person name="Ai P."/>
            <person name="Liu Z."/>
            <person name="Yi F."/>
            <person name="Sun M."/>
            <person name="An G."/>
            <person name="Cheng J."/>
            <person name="Zhang Y."/>
            <person name="Shi Q."/>
            <person name="Xie Y."/>
            <person name="Shi X."/>
            <person name="Chang Y."/>
            <person name="Huang F."/>
            <person name="Chen Y."/>
            <person name="Hong S."/>
            <person name="Mi L."/>
            <person name="Sun Q."/>
            <person name="Zhang L."/>
            <person name="Zhou B."/>
            <person name="Peng R."/>
            <person name="Zhang X."/>
            <person name="Liu F."/>
        </authorList>
    </citation>
    <scope>NUCLEOTIDE SEQUENCE [LARGE SCALE GENOMIC DNA]</scope>
    <source>
        <strain evidence="2">cv. PA1801</strain>
    </source>
</reference>
<protein>
    <submittedName>
        <fullName evidence="1">DNA/RNA polymerases superfamily protein</fullName>
    </submittedName>
</protein>
<dbReference type="Proteomes" id="UP000325315">
    <property type="component" value="Unassembled WGS sequence"/>
</dbReference>
<dbReference type="PANTHER" id="PTHR45643:SF11">
    <property type="entry name" value="RNA-DIRECTED DNA POLYMERASE"/>
    <property type="match status" value="1"/>
</dbReference>
<dbReference type="EMBL" id="SMMG02000009">
    <property type="protein sequence ID" value="KAA3461877.1"/>
    <property type="molecule type" value="Genomic_DNA"/>
</dbReference>
<comment type="caution">
    <text evidence="1">The sequence shown here is derived from an EMBL/GenBank/DDBJ whole genome shotgun (WGS) entry which is preliminary data.</text>
</comment>
<organism evidence="1 2">
    <name type="scientific">Gossypium australe</name>
    <dbReference type="NCBI Taxonomy" id="47621"/>
    <lineage>
        <taxon>Eukaryota</taxon>
        <taxon>Viridiplantae</taxon>
        <taxon>Streptophyta</taxon>
        <taxon>Embryophyta</taxon>
        <taxon>Tracheophyta</taxon>
        <taxon>Spermatophyta</taxon>
        <taxon>Magnoliopsida</taxon>
        <taxon>eudicotyledons</taxon>
        <taxon>Gunneridae</taxon>
        <taxon>Pentapetalae</taxon>
        <taxon>rosids</taxon>
        <taxon>malvids</taxon>
        <taxon>Malvales</taxon>
        <taxon>Malvaceae</taxon>
        <taxon>Malvoideae</taxon>
        <taxon>Gossypium</taxon>
    </lineage>
</organism>
<keyword evidence="2" id="KW-1185">Reference proteome</keyword>
<dbReference type="SUPFAM" id="SSF56672">
    <property type="entry name" value="DNA/RNA polymerases"/>
    <property type="match status" value="1"/>
</dbReference>
<dbReference type="AlphaFoldDB" id="A0A5B6UXM2"/>
<evidence type="ECO:0000313" key="2">
    <source>
        <dbReference type="Proteomes" id="UP000325315"/>
    </source>
</evidence>
<accession>A0A5B6UXM2</accession>
<name>A0A5B6UXM2_9ROSI</name>
<evidence type="ECO:0000313" key="1">
    <source>
        <dbReference type="EMBL" id="KAA3461877.1"/>
    </source>
</evidence>
<dbReference type="PANTHER" id="PTHR45643">
    <property type="entry name" value="REVERSE TRANSCRIPTASE"/>
    <property type="match status" value="1"/>
</dbReference>
<proteinExistence type="predicted"/>